<proteinExistence type="predicted"/>
<organism evidence="1 2">
    <name type="scientific">Nitritalea halalkaliphila LW7</name>
    <dbReference type="NCBI Taxonomy" id="1189621"/>
    <lineage>
        <taxon>Bacteria</taxon>
        <taxon>Pseudomonadati</taxon>
        <taxon>Bacteroidota</taxon>
        <taxon>Cytophagia</taxon>
        <taxon>Cytophagales</taxon>
        <taxon>Cyclobacteriaceae</taxon>
        <taxon>Nitritalea</taxon>
    </lineage>
</organism>
<dbReference type="AlphaFoldDB" id="I5BR03"/>
<gene>
    <name evidence="1" type="ORF">A3SI_20122</name>
</gene>
<dbReference type="EMBL" id="AJYA01000105">
    <property type="protein sequence ID" value="EIM72005.1"/>
    <property type="molecule type" value="Genomic_DNA"/>
</dbReference>
<accession>I5BR03</accession>
<dbReference type="SUPFAM" id="SSF53474">
    <property type="entry name" value="alpha/beta-Hydrolases"/>
    <property type="match status" value="1"/>
</dbReference>
<keyword evidence="2" id="KW-1185">Reference proteome</keyword>
<dbReference type="OrthoDB" id="667524at2"/>
<dbReference type="PATRIC" id="fig|1189621.3.peg.4173"/>
<dbReference type="InterPro" id="IPR022385">
    <property type="entry name" value="Rhs_assc_core"/>
</dbReference>
<name>I5BR03_9BACT</name>
<evidence type="ECO:0000313" key="1">
    <source>
        <dbReference type="EMBL" id="EIM72005.1"/>
    </source>
</evidence>
<sequence length="317" mass="34715">MGCLKLIYRQEEPRRLKVSWNRNDTENPCTGVENYLYNGKELLDDLNLNLYDFGARMYDPAIGRWGVVDPLADHPRQIDKSPYAAFWNNPIIFTDPDGRCPDCPDEVYVPLADHVYDATVRSSVNGWTVVEGGIFENPETGFKGALYQGSGEWEGQFIFATAGTDFTSLEDWKNNIQQITTGESPQYSQSVNLARSLSESHQGVSFTGHSLGGGLASANALAIEGKAVTFNAAGLSKATKENPRLGLSGKSANISAYVVSGEAVSHYQGMMGLRAEGRITTLPASYVPQIPFTKTDDAIRTGQRIYNHTMGVVTKKV</sequence>
<comment type="caution">
    <text evidence="1">The sequence shown here is derived from an EMBL/GenBank/DDBJ whole genome shotgun (WGS) entry which is preliminary data.</text>
</comment>
<dbReference type="NCBIfam" id="TIGR03696">
    <property type="entry name" value="Rhs_assc_core"/>
    <property type="match status" value="1"/>
</dbReference>
<dbReference type="Proteomes" id="UP000005551">
    <property type="component" value="Unassembled WGS sequence"/>
</dbReference>
<protein>
    <submittedName>
        <fullName evidence="1">RHS repeat-associated core domain protein</fullName>
    </submittedName>
</protein>
<dbReference type="STRING" id="1189621.A3SI_20122"/>
<dbReference type="Gene3D" id="2.180.10.10">
    <property type="entry name" value="RHS repeat-associated core"/>
    <property type="match status" value="1"/>
</dbReference>
<dbReference type="Pfam" id="PF26363">
    <property type="entry name" value="Phospholipase-like"/>
    <property type="match status" value="1"/>
</dbReference>
<dbReference type="InterPro" id="IPR029058">
    <property type="entry name" value="AB_hydrolase_fold"/>
</dbReference>
<reference evidence="1 2" key="1">
    <citation type="submission" date="2012-05" db="EMBL/GenBank/DDBJ databases">
        <title>Genome sequence of Nitritalea halalkaliphila LW7.</title>
        <authorList>
            <person name="Jangir P.K."/>
            <person name="Singh A."/>
            <person name="Shivaji S."/>
            <person name="Sharma R."/>
        </authorList>
    </citation>
    <scope>NUCLEOTIDE SEQUENCE [LARGE SCALE GENOMIC DNA]</scope>
    <source>
        <strain evidence="1 2">LW7</strain>
    </source>
</reference>
<evidence type="ECO:0000313" key="2">
    <source>
        <dbReference type="Proteomes" id="UP000005551"/>
    </source>
</evidence>